<organism evidence="1 2">
    <name type="scientific">Tanacetum coccineum</name>
    <dbReference type="NCBI Taxonomy" id="301880"/>
    <lineage>
        <taxon>Eukaryota</taxon>
        <taxon>Viridiplantae</taxon>
        <taxon>Streptophyta</taxon>
        <taxon>Embryophyta</taxon>
        <taxon>Tracheophyta</taxon>
        <taxon>Spermatophyta</taxon>
        <taxon>Magnoliopsida</taxon>
        <taxon>eudicotyledons</taxon>
        <taxon>Gunneridae</taxon>
        <taxon>Pentapetalae</taxon>
        <taxon>asterids</taxon>
        <taxon>campanulids</taxon>
        <taxon>Asterales</taxon>
        <taxon>Asteraceae</taxon>
        <taxon>Asteroideae</taxon>
        <taxon>Anthemideae</taxon>
        <taxon>Anthemidinae</taxon>
        <taxon>Tanacetum</taxon>
    </lineage>
</organism>
<accession>A0ABQ5FPI5</accession>
<gene>
    <name evidence="1" type="ORF">Tco_1016325</name>
</gene>
<dbReference type="Proteomes" id="UP001151760">
    <property type="component" value="Unassembled WGS sequence"/>
</dbReference>
<protein>
    <submittedName>
        <fullName evidence="1">Uncharacterized protein</fullName>
    </submittedName>
</protein>
<reference evidence="1" key="2">
    <citation type="submission" date="2022-01" db="EMBL/GenBank/DDBJ databases">
        <authorList>
            <person name="Yamashiro T."/>
            <person name="Shiraishi A."/>
            <person name="Satake H."/>
            <person name="Nakayama K."/>
        </authorList>
    </citation>
    <scope>NUCLEOTIDE SEQUENCE</scope>
</reference>
<name>A0ABQ5FPI5_9ASTR</name>
<sequence length="100" mass="11285">MKALGCYYSIAPVNAVEEVVSLVDQFTIFTLVVDIEGYILFLEALLNNDPLPHPNHGDYLPELPKDLKVVEPKKSSVEYATSYEPKDEIPEVNLKSYLRS</sequence>
<evidence type="ECO:0000313" key="1">
    <source>
        <dbReference type="EMBL" id="GJT64845.1"/>
    </source>
</evidence>
<keyword evidence="2" id="KW-1185">Reference proteome</keyword>
<evidence type="ECO:0000313" key="2">
    <source>
        <dbReference type="Proteomes" id="UP001151760"/>
    </source>
</evidence>
<dbReference type="EMBL" id="BQNB010017582">
    <property type="protein sequence ID" value="GJT64845.1"/>
    <property type="molecule type" value="Genomic_DNA"/>
</dbReference>
<proteinExistence type="predicted"/>
<comment type="caution">
    <text evidence="1">The sequence shown here is derived from an EMBL/GenBank/DDBJ whole genome shotgun (WGS) entry which is preliminary data.</text>
</comment>
<reference evidence="1" key="1">
    <citation type="journal article" date="2022" name="Int. J. Mol. Sci.">
        <title>Draft Genome of Tanacetum Coccineum: Genomic Comparison of Closely Related Tanacetum-Family Plants.</title>
        <authorList>
            <person name="Yamashiro T."/>
            <person name="Shiraishi A."/>
            <person name="Nakayama K."/>
            <person name="Satake H."/>
        </authorList>
    </citation>
    <scope>NUCLEOTIDE SEQUENCE</scope>
</reference>